<organism evidence="2 3">
    <name type="scientific">Morganella psychrotolerans</name>
    <dbReference type="NCBI Taxonomy" id="368603"/>
    <lineage>
        <taxon>Bacteria</taxon>
        <taxon>Pseudomonadati</taxon>
        <taxon>Pseudomonadota</taxon>
        <taxon>Gammaproteobacteria</taxon>
        <taxon>Enterobacterales</taxon>
        <taxon>Morganellaceae</taxon>
        <taxon>Morganella</taxon>
    </lineage>
</organism>
<evidence type="ECO:0000313" key="3">
    <source>
        <dbReference type="Proteomes" id="UP000092377"/>
    </source>
</evidence>
<feature type="signal peptide" evidence="1">
    <location>
        <begin position="1"/>
        <end position="21"/>
    </location>
</feature>
<dbReference type="OrthoDB" id="823609at2"/>
<keyword evidence="1" id="KW-0732">Signal</keyword>
<protein>
    <submittedName>
        <fullName evidence="2">Uncharacterized protein</fullName>
    </submittedName>
</protein>
<name>A0A1B8HSR4_9GAMM</name>
<accession>A0A1B8HSR4</accession>
<evidence type="ECO:0000313" key="2">
    <source>
        <dbReference type="EMBL" id="OBU12486.1"/>
    </source>
</evidence>
<reference evidence="3" key="1">
    <citation type="submission" date="2016-06" db="EMBL/GenBank/DDBJ databases">
        <authorList>
            <person name="Butler K."/>
        </authorList>
    </citation>
    <scope>NUCLEOTIDE SEQUENCE [LARGE SCALE GENOMIC DNA]</scope>
    <source>
        <strain evidence="3">GCSL-Mp20</strain>
    </source>
</reference>
<dbReference type="Proteomes" id="UP000092377">
    <property type="component" value="Unassembled WGS sequence"/>
</dbReference>
<proteinExistence type="predicted"/>
<gene>
    <name evidence="2" type="ORF">AYY18_15220</name>
</gene>
<sequence>MKNRVPGAILSLLFLTAPVYAADDLNSLPVQDRAQLFAEASGAHKTGIARKIRPVLARPANSGEIVVTIIRGEGEETRSKPAARGDWVVQNICDATGNEEILVKKEKFAQRYGQALSAPDSRGYQPFRPQGEPADYLKITQDTPFAVIAPWGEKQRVMKGDVLIRSQRDPQDSYRVQKAAFECTYEIITPAG</sequence>
<dbReference type="AlphaFoldDB" id="A0A1B8HSR4"/>
<keyword evidence="3" id="KW-1185">Reference proteome</keyword>
<dbReference type="RefSeq" id="WP_067399660.1">
    <property type="nucleotide sequence ID" value="NZ_LZEY01000005.1"/>
</dbReference>
<evidence type="ECO:0000256" key="1">
    <source>
        <dbReference type="SAM" id="SignalP"/>
    </source>
</evidence>
<feature type="chain" id="PRO_5008610134" evidence="1">
    <location>
        <begin position="22"/>
        <end position="192"/>
    </location>
</feature>
<dbReference type="EMBL" id="LZEY01000005">
    <property type="protein sequence ID" value="OBU12486.1"/>
    <property type="molecule type" value="Genomic_DNA"/>
</dbReference>
<comment type="caution">
    <text evidence="2">The sequence shown here is derived from an EMBL/GenBank/DDBJ whole genome shotgun (WGS) entry which is preliminary data.</text>
</comment>